<dbReference type="Gene3D" id="3.30.420.150">
    <property type="entry name" value="Exopolyphosphatase. Domain 2"/>
    <property type="match status" value="1"/>
</dbReference>
<sequence length="269" mass="29888">MRRSNARVPVVDSQQKMDSTKLQFRPNAPRSNFFSRISPVTTKNSKGNLWIFVAVAIILVVFCYIFNITGGSQNSPVSKRSFRIIIDGGSTGTRIHVFEFVNNEWGLPVFDFGKDELATMRVSPGLSSFAEDPEGAGRSLGELLEFGRGRVPKEYWGETEIRLMATAGLRRLDVYVQERVLESCRRVLRSSDFKFRDDWASVITDFCFTLASLSRSLMLDCMISLGSDEGIYAWVAANYALGTLGGDPHQTTGIVELGGASAQVQFPFL</sequence>
<feature type="active site" description="Proton acceptor" evidence="3">
    <location>
        <position position="229"/>
    </location>
</feature>
<organism evidence="6 7">
    <name type="scientific">Tetracentron sinense</name>
    <name type="common">Spur-leaf</name>
    <dbReference type="NCBI Taxonomy" id="13715"/>
    <lineage>
        <taxon>Eukaryota</taxon>
        <taxon>Viridiplantae</taxon>
        <taxon>Streptophyta</taxon>
        <taxon>Embryophyta</taxon>
        <taxon>Tracheophyta</taxon>
        <taxon>Spermatophyta</taxon>
        <taxon>Magnoliopsida</taxon>
        <taxon>Trochodendrales</taxon>
        <taxon>Trochodendraceae</taxon>
        <taxon>Tetracentron</taxon>
    </lineage>
</organism>
<feature type="binding site" evidence="4">
    <location>
        <begin position="259"/>
        <end position="263"/>
    </location>
    <ligand>
        <name>ATP</name>
        <dbReference type="ChEBI" id="CHEBI:30616"/>
    </ligand>
</feature>
<dbReference type="Proteomes" id="UP000655225">
    <property type="component" value="Unassembled WGS sequence"/>
</dbReference>
<reference evidence="6 7" key="1">
    <citation type="submission" date="2020-04" db="EMBL/GenBank/DDBJ databases">
        <title>Plant Genome Project.</title>
        <authorList>
            <person name="Zhang R.-G."/>
        </authorList>
    </citation>
    <scope>NUCLEOTIDE SEQUENCE [LARGE SCALE GENOMIC DNA]</scope>
    <source>
        <strain evidence="6">YNK0</strain>
        <tissue evidence="6">Leaf</tissue>
    </source>
</reference>
<gene>
    <name evidence="6" type="ORF">HHK36_029790</name>
</gene>
<dbReference type="PANTHER" id="PTHR11782:SF3">
    <property type="entry name" value="APYRASE 6-RELATED"/>
    <property type="match status" value="1"/>
</dbReference>
<dbReference type="OrthoDB" id="6372431at2759"/>
<keyword evidence="5" id="KW-0472">Membrane</keyword>
<dbReference type="GO" id="GO:0009134">
    <property type="term" value="P:nucleoside diphosphate catabolic process"/>
    <property type="evidence" value="ECO:0007669"/>
    <property type="project" value="TreeGrafter"/>
</dbReference>
<evidence type="ECO:0008006" key="8">
    <source>
        <dbReference type="Google" id="ProtNLM"/>
    </source>
</evidence>
<dbReference type="PANTHER" id="PTHR11782">
    <property type="entry name" value="ADENOSINE/GUANOSINE DIPHOSPHATASE"/>
    <property type="match status" value="1"/>
</dbReference>
<evidence type="ECO:0000256" key="1">
    <source>
        <dbReference type="ARBA" id="ARBA00009283"/>
    </source>
</evidence>
<keyword evidence="5" id="KW-1133">Transmembrane helix</keyword>
<comment type="caution">
    <text evidence="6">The sequence shown here is derived from an EMBL/GenBank/DDBJ whole genome shotgun (WGS) entry which is preliminary data.</text>
</comment>
<keyword evidence="4" id="KW-0067">ATP-binding</keyword>
<comment type="similarity">
    <text evidence="1">Belongs to the GDA1/CD39 NTPase family.</text>
</comment>
<dbReference type="Gene3D" id="3.30.420.40">
    <property type="match status" value="1"/>
</dbReference>
<proteinExistence type="inferred from homology"/>
<name>A0A834YFW2_TETSI</name>
<feature type="transmembrane region" description="Helical" evidence="5">
    <location>
        <begin position="49"/>
        <end position="70"/>
    </location>
</feature>
<evidence type="ECO:0000313" key="7">
    <source>
        <dbReference type="Proteomes" id="UP000655225"/>
    </source>
</evidence>
<dbReference type="GO" id="GO:0016020">
    <property type="term" value="C:membrane"/>
    <property type="evidence" value="ECO:0007669"/>
    <property type="project" value="TreeGrafter"/>
</dbReference>
<evidence type="ECO:0000256" key="5">
    <source>
        <dbReference type="SAM" id="Phobius"/>
    </source>
</evidence>
<dbReference type="EMBL" id="JABCRI010000023">
    <property type="protein sequence ID" value="KAF8378450.1"/>
    <property type="molecule type" value="Genomic_DNA"/>
</dbReference>
<evidence type="ECO:0000256" key="2">
    <source>
        <dbReference type="ARBA" id="ARBA00022801"/>
    </source>
</evidence>
<keyword evidence="7" id="KW-1185">Reference proteome</keyword>
<keyword evidence="5" id="KW-0812">Transmembrane</keyword>
<evidence type="ECO:0000256" key="4">
    <source>
        <dbReference type="PIRSR" id="PIRSR600407-2"/>
    </source>
</evidence>
<dbReference type="OMA" id="TEYWGET"/>
<dbReference type="InterPro" id="IPR000407">
    <property type="entry name" value="GDA1_CD39_NTPase"/>
</dbReference>
<evidence type="ECO:0000256" key="3">
    <source>
        <dbReference type="PIRSR" id="PIRSR600407-1"/>
    </source>
</evidence>
<evidence type="ECO:0000313" key="6">
    <source>
        <dbReference type="EMBL" id="KAF8378450.1"/>
    </source>
</evidence>
<accession>A0A834YFW2</accession>
<protein>
    <recommendedName>
        <fullName evidence="8">Apyrase</fullName>
    </recommendedName>
</protein>
<dbReference type="AlphaFoldDB" id="A0A834YFW2"/>
<dbReference type="GO" id="GO:0005524">
    <property type="term" value="F:ATP binding"/>
    <property type="evidence" value="ECO:0007669"/>
    <property type="project" value="UniProtKB-KW"/>
</dbReference>
<dbReference type="GO" id="GO:0017110">
    <property type="term" value="F:nucleoside diphosphate phosphatase activity"/>
    <property type="evidence" value="ECO:0007669"/>
    <property type="project" value="TreeGrafter"/>
</dbReference>
<dbReference type="Pfam" id="PF01150">
    <property type="entry name" value="GDA1_CD39"/>
    <property type="match status" value="2"/>
</dbReference>
<keyword evidence="2" id="KW-0378">Hydrolase</keyword>
<keyword evidence="4" id="KW-0547">Nucleotide-binding</keyword>